<dbReference type="RefSeq" id="WP_011911810.1">
    <property type="nucleotide sequence ID" value="NZ_LBNQ01000023.1"/>
</dbReference>
<name>A0A0U1PZQ3_9BURK</name>
<proteinExistence type="predicted"/>
<evidence type="ECO:0000313" key="2">
    <source>
        <dbReference type="Proteomes" id="UP000050580"/>
    </source>
</evidence>
<dbReference type="EMBL" id="LBNQ01000023">
    <property type="protein sequence ID" value="KKW67957.1"/>
    <property type="molecule type" value="Genomic_DNA"/>
</dbReference>
<protein>
    <submittedName>
        <fullName evidence="1">Uncharacterized protein</fullName>
    </submittedName>
</protein>
<dbReference type="OrthoDB" id="6689728at2"/>
<reference evidence="1 2" key="1">
    <citation type="submission" date="2015-05" db="EMBL/GenBank/DDBJ databases">
        <title>Draft genome sequence of Lampropedia sp. CT6, isolated from the microbial mat of a hot water spring, located at Manikaran, India.</title>
        <authorList>
            <person name="Tripathi C."/>
            <person name="Rani P."/>
            <person name="Mahato N.K."/>
            <person name="Lal R."/>
        </authorList>
    </citation>
    <scope>NUCLEOTIDE SEQUENCE [LARGE SCALE GENOMIC DNA]</scope>
    <source>
        <strain evidence="1 2">CT6</strain>
    </source>
</reference>
<dbReference type="PATRIC" id="fig|1610491.3.peg.1532"/>
<organism evidence="1 2">
    <name type="scientific">Lampropedia cohaerens</name>
    <dbReference type="NCBI Taxonomy" id="1610491"/>
    <lineage>
        <taxon>Bacteria</taxon>
        <taxon>Pseudomonadati</taxon>
        <taxon>Pseudomonadota</taxon>
        <taxon>Betaproteobacteria</taxon>
        <taxon>Burkholderiales</taxon>
        <taxon>Comamonadaceae</taxon>
        <taxon>Lampropedia</taxon>
    </lineage>
</organism>
<accession>A0A0U1PZQ3</accession>
<dbReference type="Proteomes" id="UP000050580">
    <property type="component" value="Unassembled WGS sequence"/>
</dbReference>
<sequence>MAESHVVSGLVAKRSEVSGLISHYQHEIARLQGDMQHLDATIKLFDPEYDLRTIRPKQVRQSSRLFANGECHRLMLEALREMGGQGSTGEIAQRIHACKGFEEDALKAVHHGLDAVLRRAASSGLLVKVGRNESGNLWKLADLAQ</sequence>
<dbReference type="AlphaFoldDB" id="A0A0U1PZQ3"/>
<gene>
    <name evidence="1" type="ORF">AAV94_07220</name>
</gene>
<comment type="caution">
    <text evidence="1">The sequence shown here is derived from an EMBL/GenBank/DDBJ whole genome shotgun (WGS) entry which is preliminary data.</text>
</comment>
<keyword evidence="2" id="KW-1185">Reference proteome</keyword>
<evidence type="ECO:0000313" key="1">
    <source>
        <dbReference type="EMBL" id="KKW67957.1"/>
    </source>
</evidence>